<accession>A0A6J5Q7B1</accession>
<sequence length="122" mass="14564">MKKYILLIDIDGTICEDIKNEDSHLYFLANPIEGALERCNAWYEAGAQVHFFTARESKDRAVTELWLRREGFQYHSLVMDKPRIKDGEEYIWIDNRKVRAITFRGIWSDLIEYTKKILSFRE</sequence>
<dbReference type="Gene3D" id="3.40.50.1000">
    <property type="entry name" value="HAD superfamily/HAD-like"/>
    <property type="match status" value="1"/>
</dbReference>
<dbReference type="InterPro" id="IPR023214">
    <property type="entry name" value="HAD_sf"/>
</dbReference>
<name>A0A6J5Q7B1_9CAUD</name>
<protein>
    <recommendedName>
        <fullName evidence="2">Phosphoheptose isomerase</fullName>
    </recommendedName>
</protein>
<organism evidence="1">
    <name type="scientific">uncultured Caudovirales phage</name>
    <dbReference type="NCBI Taxonomy" id="2100421"/>
    <lineage>
        <taxon>Viruses</taxon>
        <taxon>Duplodnaviria</taxon>
        <taxon>Heunggongvirae</taxon>
        <taxon>Uroviricota</taxon>
        <taxon>Caudoviricetes</taxon>
        <taxon>Peduoviridae</taxon>
        <taxon>Maltschvirus</taxon>
        <taxon>Maltschvirus maltsch</taxon>
    </lineage>
</organism>
<dbReference type="EMBL" id="LR796923">
    <property type="protein sequence ID" value="CAB4175464.1"/>
    <property type="molecule type" value="Genomic_DNA"/>
</dbReference>
<reference evidence="1" key="1">
    <citation type="submission" date="2020-05" db="EMBL/GenBank/DDBJ databases">
        <authorList>
            <person name="Chiriac C."/>
            <person name="Salcher M."/>
            <person name="Ghai R."/>
            <person name="Kavagutti S V."/>
        </authorList>
    </citation>
    <scope>NUCLEOTIDE SEQUENCE</scope>
</reference>
<evidence type="ECO:0000313" key="1">
    <source>
        <dbReference type="EMBL" id="CAB4175464.1"/>
    </source>
</evidence>
<proteinExistence type="predicted"/>
<gene>
    <name evidence="1" type="ORF">UFOVP972_202</name>
</gene>
<evidence type="ECO:0008006" key="2">
    <source>
        <dbReference type="Google" id="ProtNLM"/>
    </source>
</evidence>
<dbReference type="InterPro" id="IPR036412">
    <property type="entry name" value="HAD-like_sf"/>
</dbReference>
<dbReference type="SUPFAM" id="SSF56784">
    <property type="entry name" value="HAD-like"/>
    <property type="match status" value="1"/>
</dbReference>